<proteinExistence type="predicted"/>
<evidence type="ECO:0000313" key="1">
    <source>
        <dbReference type="EnsemblPlants" id="OB02G18490.1"/>
    </source>
</evidence>
<dbReference type="AlphaFoldDB" id="J3LB32"/>
<dbReference type="Gramene" id="OB02G18490.1">
    <property type="protein sequence ID" value="OB02G18490.1"/>
    <property type="gene ID" value="OB02G18490"/>
</dbReference>
<evidence type="ECO:0000313" key="2">
    <source>
        <dbReference type="Proteomes" id="UP000006038"/>
    </source>
</evidence>
<keyword evidence="2" id="KW-1185">Reference proteome</keyword>
<dbReference type="Proteomes" id="UP000006038">
    <property type="component" value="Unassembled WGS sequence"/>
</dbReference>
<dbReference type="HOGENOM" id="CLU_197810_0_0_1"/>
<accession>J3LB32</accession>
<organism evidence="1">
    <name type="scientific">Oryza brachyantha</name>
    <name type="common">malo sina</name>
    <dbReference type="NCBI Taxonomy" id="4533"/>
    <lineage>
        <taxon>Eukaryota</taxon>
        <taxon>Viridiplantae</taxon>
        <taxon>Streptophyta</taxon>
        <taxon>Embryophyta</taxon>
        <taxon>Tracheophyta</taxon>
        <taxon>Spermatophyta</taxon>
        <taxon>Magnoliopsida</taxon>
        <taxon>Liliopsida</taxon>
        <taxon>Poales</taxon>
        <taxon>Poaceae</taxon>
        <taxon>BOP clade</taxon>
        <taxon>Oryzoideae</taxon>
        <taxon>Oryzeae</taxon>
        <taxon>Oryzinae</taxon>
        <taxon>Oryza</taxon>
    </lineage>
</organism>
<dbReference type="EnsemblPlants" id="OB02G18490.1">
    <property type="protein sequence ID" value="OB02G18490.1"/>
    <property type="gene ID" value="OB02G18490"/>
</dbReference>
<reference evidence="1" key="1">
    <citation type="submission" date="2013-04" db="UniProtKB">
        <authorList>
            <consortium name="EnsemblPlants"/>
        </authorList>
    </citation>
    <scope>IDENTIFICATION</scope>
</reference>
<name>J3LB32_ORYBR</name>
<sequence>MCPAATGTTLFAVGVMLCPFPALVPSCRNLTAVLPELWGLLAAVYLHIRGELSQLL</sequence>
<protein>
    <submittedName>
        <fullName evidence="1">Uncharacterized protein</fullName>
    </submittedName>
</protein>